<feature type="compositionally biased region" description="Low complexity" evidence="1">
    <location>
        <begin position="214"/>
        <end position="232"/>
    </location>
</feature>
<feature type="compositionally biased region" description="Polar residues" evidence="1">
    <location>
        <begin position="118"/>
        <end position="130"/>
    </location>
</feature>
<feature type="signal peptide" evidence="2">
    <location>
        <begin position="1"/>
        <end position="21"/>
    </location>
</feature>
<dbReference type="VEuPathDB" id="FungiDB:PV10_03954"/>
<name>A0A0D1XWS9_EXOME</name>
<dbReference type="EMBL" id="KN847522">
    <property type="protein sequence ID" value="KIV92681.1"/>
    <property type="molecule type" value="Genomic_DNA"/>
</dbReference>
<dbReference type="STRING" id="212818.A0A0D1XWS9"/>
<feature type="region of interest" description="Disordered" evidence="1">
    <location>
        <begin position="114"/>
        <end position="164"/>
    </location>
</feature>
<proteinExistence type="predicted"/>
<gene>
    <name evidence="3" type="ORF">PV10_03954</name>
</gene>
<reference evidence="3 4" key="1">
    <citation type="submission" date="2015-01" db="EMBL/GenBank/DDBJ databases">
        <title>The Genome Sequence of Exophiala mesophila CBS40295.</title>
        <authorList>
            <consortium name="The Broad Institute Genomics Platform"/>
            <person name="Cuomo C."/>
            <person name="de Hoog S."/>
            <person name="Gorbushina A."/>
            <person name="Stielow B."/>
            <person name="Teixiera M."/>
            <person name="Abouelleil A."/>
            <person name="Chapman S.B."/>
            <person name="Priest M."/>
            <person name="Young S.K."/>
            <person name="Wortman J."/>
            <person name="Nusbaum C."/>
            <person name="Birren B."/>
        </authorList>
    </citation>
    <scope>NUCLEOTIDE SEQUENCE [LARGE SCALE GENOMIC DNA]</scope>
    <source>
        <strain evidence="3 4">CBS 40295</strain>
    </source>
</reference>
<keyword evidence="4" id="KW-1185">Reference proteome</keyword>
<keyword evidence="2" id="KW-0732">Signal</keyword>
<sequence>MRVHSVNTALSISSLISLSTAWPVLPNLLERRQPVSYSVVAVDGGNSGSDGSATTVTDSIVHTETILHTQLSTIIITESETPTTIVVTVTSAVPTTITEQAEPATLIQTVTFAPETTAEPSQPSPETTVQPSRSRRPESSSSPPPPPPAPETVTVTQYAPSSRKYDDGMWHTDYYFEVPAEPETSSSTDASSVTTTETRSFHPTTTPWSAWQGPTTESSSSSTASSTLPSETQPLESSTTTYLGLWDQDATVSSSAPGLSTTSVHDVDGDSYYVPTTTTTTSYPAWTDTALESTSSPSTSTTTSTFEFDSGFYTPWSSKAVDAPSTTSSAELIYSSTSTVWSSQFWGAPLSNDGSVQSSVTPVVTIEFGGIPTTTSEPFAAVTSS</sequence>
<evidence type="ECO:0000256" key="1">
    <source>
        <dbReference type="SAM" id="MobiDB-lite"/>
    </source>
</evidence>
<dbReference type="OrthoDB" id="4161536at2759"/>
<evidence type="ECO:0000313" key="3">
    <source>
        <dbReference type="EMBL" id="KIV92681.1"/>
    </source>
</evidence>
<dbReference type="GeneID" id="27321799"/>
<dbReference type="HOGENOM" id="CLU_053882_0_0_1"/>
<organism evidence="3 4">
    <name type="scientific">Exophiala mesophila</name>
    <name type="common">Black yeast-like fungus</name>
    <dbReference type="NCBI Taxonomy" id="212818"/>
    <lineage>
        <taxon>Eukaryota</taxon>
        <taxon>Fungi</taxon>
        <taxon>Dikarya</taxon>
        <taxon>Ascomycota</taxon>
        <taxon>Pezizomycotina</taxon>
        <taxon>Eurotiomycetes</taxon>
        <taxon>Chaetothyriomycetidae</taxon>
        <taxon>Chaetothyriales</taxon>
        <taxon>Herpotrichiellaceae</taxon>
        <taxon>Exophiala</taxon>
    </lineage>
</organism>
<evidence type="ECO:0000313" key="4">
    <source>
        <dbReference type="Proteomes" id="UP000054302"/>
    </source>
</evidence>
<dbReference type="AlphaFoldDB" id="A0A0D1XWS9"/>
<evidence type="ECO:0000256" key="2">
    <source>
        <dbReference type="SAM" id="SignalP"/>
    </source>
</evidence>
<feature type="chain" id="PRO_5002246524" evidence="2">
    <location>
        <begin position="22"/>
        <end position="385"/>
    </location>
</feature>
<dbReference type="RefSeq" id="XP_016224255.1">
    <property type="nucleotide sequence ID" value="XM_016368467.1"/>
</dbReference>
<protein>
    <submittedName>
        <fullName evidence="3">Uncharacterized protein</fullName>
    </submittedName>
</protein>
<accession>A0A0D1XWS9</accession>
<feature type="compositionally biased region" description="Low complexity" evidence="1">
    <location>
        <begin position="184"/>
        <end position="198"/>
    </location>
</feature>
<feature type="compositionally biased region" description="Polar residues" evidence="1">
    <location>
        <begin position="201"/>
        <end position="213"/>
    </location>
</feature>
<dbReference type="Proteomes" id="UP000054302">
    <property type="component" value="Unassembled WGS sequence"/>
</dbReference>
<feature type="region of interest" description="Disordered" evidence="1">
    <location>
        <begin position="181"/>
        <end position="239"/>
    </location>
</feature>